<dbReference type="Pfam" id="PF18718">
    <property type="entry name" value="CxC5"/>
    <property type="match status" value="1"/>
</dbReference>
<feature type="non-terminal residue" evidence="2">
    <location>
        <position position="1"/>
    </location>
</feature>
<dbReference type="InterPro" id="IPR041539">
    <property type="entry name" value="CxC5"/>
</dbReference>
<gene>
    <name evidence="2" type="ORF">GGX14DRAFT_382954</name>
</gene>
<keyword evidence="3" id="KW-1185">Reference proteome</keyword>
<comment type="caution">
    <text evidence="2">The sequence shown here is derived from an EMBL/GenBank/DDBJ whole genome shotgun (WGS) entry which is preliminary data.</text>
</comment>
<sequence>QPHKISTDASPSFLPPTVRLFASRTLGVPADAVPELWDVLKDDVWALRDTKLSATEDNLAHDLPFSMTLYPPTHHCTNPDCPAVGPLKKAEVRQVVIYSQGDGALPAHAVHVYCRGCNTNYHHGFSVQAGVRTYYGDTPKYLQIGEHQFAERKLVGLWVTGHPNVGRMENHDFAAGGWQFACTLTTEHVWDAFVLLTLLDHNDRKNTLLTVPHGGDQKNGFTAAMRARNREVVMEGQDGSRFEGCSQRVGAE</sequence>
<organism evidence="2 3">
    <name type="scientific">Mycena pura</name>
    <dbReference type="NCBI Taxonomy" id="153505"/>
    <lineage>
        <taxon>Eukaryota</taxon>
        <taxon>Fungi</taxon>
        <taxon>Dikarya</taxon>
        <taxon>Basidiomycota</taxon>
        <taxon>Agaricomycotina</taxon>
        <taxon>Agaricomycetes</taxon>
        <taxon>Agaricomycetidae</taxon>
        <taxon>Agaricales</taxon>
        <taxon>Marasmiineae</taxon>
        <taxon>Mycenaceae</taxon>
        <taxon>Mycena</taxon>
    </lineage>
</organism>
<dbReference type="EMBL" id="JARJCW010000169">
    <property type="protein sequence ID" value="KAJ7189681.1"/>
    <property type="molecule type" value="Genomic_DNA"/>
</dbReference>
<dbReference type="AlphaFoldDB" id="A0AAD6UNW1"/>
<evidence type="ECO:0000259" key="1">
    <source>
        <dbReference type="Pfam" id="PF18718"/>
    </source>
</evidence>
<feature type="domain" description="CxC5 like cysteine cluster associated with KDZ" evidence="1">
    <location>
        <begin position="67"/>
        <end position="160"/>
    </location>
</feature>
<reference evidence="2" key="1">
    <citation type="submission" date="2023-03" db="EMBL/GenBank/DDBJ databases">
        <title>Massive genome expansion in bonnet fungi (Mycena s.s.) driven by repeated elements and novel gene families across ecological guilds.</title>
        <authorList>
            <consortium name="Lawrence Berkeley National Laboratory"/>
            <person name="Harder C.B."/>
            <person name="Miyauchi S."/>
            <person name="Viragh M."/>
            <person name="Kuo A."/>
            <person name="Thoen E."/>
            <person name="Andreopoulos B."/>
            <person name="Lu D."/>
            <person name="Skrede I."/>
            <person name="Drula E."/>
            <person name="Henrissat B."/>
            <person name="Morin E."/>
            <person name="Kohler A."/>
            <person name="Barry K."/>
            <person name="LaButti K."/>
            <person name="Morin E."/>
            <person name="Salamov A."/>
            <person name="Lipzen A."/>
            <person name="Mereny Z."/>
            <person name="Hegedus B."/>
            <person name="Baldrian P."/>
            <person name="Stursova M."/>
            <person name="Weitz H."/>
            <person name="Taylor A."/>
            <person name="Grigoriev I.V."/>
            <person name="Nagy L.G."/>
            <person name="Martin F."/>
            <person name="Kauserud H."/>
        </authorList>
    </citation>
    <scope>NUCLEOTIDE SEQUENCE</scope>
    <source>
        <strain evidence="2">9144</strain>
    </source>
</reference>
<dbReference type="Proteomes" id="UP001219525">
    <property type="component" value="Unassembled WGS sequence"/>
</dbReference>
<evidence type="ECO:0000313" key="2">
    <source>
        <dbReference type="EMBL" id="KAJ7189681.1"/>
    </source>
</evidence>
<evidence type="ECO:0000313" key="3">
    <source>
        <dbReference type="Proteomes" id="UP001219525"/>
    </source>
</evidence>
<name>A0AAD6UNW1_9AGAR</name>
<protein>
    <recommendedName>
        <fullName evidence="1">CxC5 like cysteine cluster associated with KDZ domain-containing protein</fullName>
    </recommendedName>
</protein>
<accession>A0AAD6UNW1</accession>
<proteinExistence type="predicted"/>